<reference evidence="1" key="1">
    <citation type="journal article" date="2012" name="PLoS ONE">
        <title>Gene sets for utilization of primary and secondary nutrition supplies in the distal gut of endangered iberian lynx.</title>
        <authorList>
            <person name="Alcaide M."/>
            <person name="Messina E."/>
            <person name="Richter M."/>
            <person name="Bargiela R."/>
            <person name="Peplies J."/>
            <person name="Huws S.A."/>
            <person name="Newbold C.J."/>
            <person name="Golyshin P.N."/>
            <person name="Simon M.A."/>
            <person name="Lopez G."/>
            <person name="Yakimov M.M."/>
            <person name="Ferrer M."/>
        </authorList>
    </citation>
    <scope>NUCLEOTIDE SEQUENCE</scope>
</reference>
<comment type="caution">
    <text evidence="1">The sequence shown here is derived from an EMBL/GenBank/DDBJ whole genome shotgun (WGS) entry which is preliminary data.</text>
</comment>
<accession>J9GH35</accession>
<organism evidence="1">
    <name type="scientific">gut metagenome</name>
    <dbReference type="NCBI Taxonomy" id="749906"/>
    <lineage>
        <taxon>unclassified sequences</taxon>
        <taxon>metagenomes</taxon>
        <taxon>organismal metagenomes</taxon>
    </lineage>
</organism>
<proteinExistence type="predicted"/>
<name>J9GH35_9ZZZZ</name>
<sequence length="229" mass="23590">MNAGEKQFKWDVLAGFVDLSSYETTVAVDEKLAKKVDVKEGSSLVEDADIVKLKGLANIKSVEEAELNIGGDGKLGVKAVDSAKVTGLNEALEGKVDKVPGSSLVQDTLITKLTDLANIKTTSAELEVTPEGELGVKAVAQDKVTGLTAALEEKIKEIKTGETALQAEAGVVTIPAATAEALGLVKGAEGANHVTVDPNGVMSVHSLEADKLVNGKTALILNGGTSSVE</sequence>
<dbReference type="AlphaFoldDB" id="J9GH35"/>
<protein>
    <submittedName>
        <fullName evidence="1">Uncharacterized protein</fullName>
    </submittedName>
</protein>
<evidence type="ECO:0000313" key="1">
    <source>
        <dbReference type="EMBL" id="EJX06762.1"/>
    </source>
</evidence>
<dbReference type="EMBL" id="AMCI01001066">
    <property type="protein sequence ID" value="EJX06762.1"/>
    <property type="molecule type" value="Genomic_DNA"/>
</dbReference>
<gene>
    <name evidence="1" type="ORF">EVA_05130</name>
</gene>